<dbReference type="Pfam" id="PF14832">
    <property type="entry name" value="Tautomerase_3"/>
    <property type="match status" value="1"/>
</dbReference>
<keyword evidence="3" id="KW-1185">Reference proteome</keyword>
<evidence type="ECO:0000313" key="3">
    <source>
        <dbReference type="Proteomes" id="UP000799767"/>
    </source>
</evidence>
<name>A0A6A6PQK5_9PEZI</name>
<dbReference type="OrthoDB" id="9981319at2759"/>
<reference evidence="2" key="1">
    <citation type="journal article" date="2020" name="Stud. Mycol.">
        <title>101 Dothideomycetes genomes: a test case for predicting lifestyles and emergence of pathogens.</title>
        <authorList>
            <person name="Haridas S."/>
            <person name="Albert R."/>
            <person name="Binder M."/>
            <person name="Bloem J."/>
            <person name="Labutti K."/>
            <person name="Salamov A."/>
            <person name="Andreopoulos B."/>
            <person name="Baker S."/>
            <person name="Barry K."/>
            <person name="Bills G."/>
            <person name="Bluhm B."/>
            <person name="Cannon C."/>
            <person name="Castanera R."/>
            <person name="Culley D."/>
            <person name="Daum C."/>
            <person name="Ezra D."/>
            <person name="Gonzalez J."/>
            <person name="Henrissat B."/>
            <person name="Kuo A."/>
            <person name="Liang C."/>
            <person name="Lipzen A."/>
            <person name="Lutzoni F."/>
            <person name="Magnuson J."/>
            <person name="Mondo S."/>
            <person name="Nolan M."/>
            <person name="Ohm R."/>
            <person name="Pangilinan J."/>
            <person name="Park H.-J."/>
            <person name="Ramirez L."/>
            <person name="Alfaro M."/>
            <person name="Sun H."/>
            <person name="Tritt A."/>
            <person name="Yoshinaga Y."/>
            <person name="Zwiers L.-H."/>
            <person name="Turgeon B."/>
            <person name="Goodwin S."/>
            <person name="Spatafora J."/>
            <person name="Crous P."/>
            <person name="Grigoriev I."/>
        </authorList>
    </citation>
    <scope>NUCLEOTIDE SEQUENCE</scope>
    <source>
        <strain evidence="2">CBS 113389</strain>
    </source>
</reference>
<dbReference type="Proteomes" id="UP000799767">
    <property type="component" value="Unassembled WGS sequence"/>
</dbReference>
<dbReference type="SUPFAM" id="SSF55331">
    <property type="entry name" value="Tautomerase/MIF"/>
    <property type="match status" value="1"/>
</dbReference>
<dbReference type="RefSeq" id="XP_033588862.1">
    <property type="nucleotide sequence ID" value="XM_033737219.1"/>
</dbReference>
<accession>A0A6A6PQK5</accession>
<sequence>MPTYVVTHHTNRLQPAQKTNIVQAITQIHSQEGRAPQYLVQVIFNPIPPGDWFINARPVPADQIWIRGDIRPGRTEEQKNRLCERMTAECAAAVGIEGSFVWVYIVDADKTSEFGKVLPKPGEEAKWLEEIDGSVRERYGF</sequence>
<organism evidence="2 3">
    <name type="scientific">Neohortaea acidophila</name>
    <dbReference type="NCBI Taxonomy" id="245834"/>
    <lineage>
        <taxon>Eukaryota</taxon>
        <taxon>Fungi</taxon>
        <taxon>Dikarya</taxon>
        <taxon>Ascomycota</taxon>
        <taxon>Pezizomycotina</taxon>
        <taxon>Dothideomycetes</taxon>
        <taxon>Dothideomycetidae</taxon>
        <taxon>Mycosphaerellales</taxon>
        <taxon>Teratosphaeriaceae</taxon>
        <taxon>Neohortaea</taxon>
    </lineage>
</organism>
<gene>
    <name evidence="2" type="ORF">BDY17DRAFT_324587</name>
</gene>
<feature type="domain" description="Tautomerase cis-CaaD-like" evidence="1">
    <location>
        <begin position="1"/>
        <end position="129"/>
    </location>
</feature>
<proteinExistence type="predicted"/>
<dbReference type="GeneID" id="54478221"/>
<evidence type="ECO:0000313" key="2">
    <source>
        <dbReference type="EMBL" id="KAF2482292.1"/>
    </source>
</evidence>
<dbReference type="Gene3D" id="3.30.429.10">
    <property type="entry name" value="Macrophage Migration Inhibitory Factor"/>
    <property type="match status" value="1"/>
</dbReference>
<dbReference type="AlphaFoldDB" id="A0A6A6PQK5"/>
<evidence type="ECO:0000259" key="1">
    <source>
        <dbReference type="Pfam" id="PF14832"/>
    </source>
</evidence>
<protein>
    <recommendedName>
        <fullName evidence="1">Tautomerase cis-CaaD-like domain-containing protein</fullName>
    </recommendedName>
</protein>
<dbReference type="InterPro" id="IPR028116">
    <property type="entry name" value="Cis-CaaD-like"/>
</dbReference>
<dbReference type="InterPro" id="IPR014347">
    <property type="entry name" value="Tautomerase/MIF_sf"/>
</dbReference>
<dbReference type="EMBL" id="MU001636">
    <property type="protein sequence ID" value="KAF2482292.1"/>
    <property type="molecule type" value="Genomic_DNA"/>
</dbReference>